<evidence type="ECO:0000256" key="11">
    <source>
        <dbReference type="ARBA" id="ARBA00033284"/>
    </source>
</evidence>
<evidence type="ECO:0000256" key="7">
    <source>
        <dbReference type="ARBA" id="ARBA00022801"/>
    </source>
</evidence>
<dbReference type="EMBL" id="BAABFO010000012">
    <property type="protein sequence ID" value="GAA4334942.1"/>
    <property type="molecule type" value="Genomic_DNA"/>
</dbReference>
<dbReference type="NCBIfam" id="TIGR02402">
    <property type="entry name" value="trehalose_TreZ"/>
    <property type="match status" value="1"/>
</dbReference>
<comment type="subcellular location">
    <subcellularLocation>
        <location evidence="1">Cytoplasm</location>
    </subcellularLocation>
</comment>
<dbReference type="RefSeq" id="WP_345250440.1">
    <property type="nucleotide sequence ID" value="NZ_BAABFO010000012.1"/>
</dbReference>
<comment type="pathway">
    <text evidence="2 14">Glycan biosynthesis; trehalose biosynthesis.</text>
</comment>
<evidence type="ECO:0000256" key="4">
    <source>
        <dbReference type="ARBA" id="ARBA00012268"/>
    </source>
</evidence>
<gene>
    <name evidence="16" type="primary">treZ</name>
    <name evidence="16" type="ORF">GCM10023144_27690</name>
</gene>
<protein>
    <recommendedName>
        <fullName evidence="5 13">Malto-oligosyltrehalose trehalohydrolase</fullName>
        <shortName evidence="14">MTHase</shortName>
        <ecNumber evidence="4 13">3.2.1.141</ecNumber>
    </recommendedName>
    <alternativeName>
        <fullName evidence="11 14">4-alpha-D-((1-&gt;4)-alpha-D-glucano)trehalose trehalohydrolase</fullName>
    </alternativeName>
    <alternativeName>
        <fullName evidence="10 14">Maltooligosyl trehalose trehalohydrolase</fullName>
    </alternativeName>
</protein>
<evidence type="ECO:0000256" key="6">
    <source>
        <dbReference type="ARBA" id="ARBA00022490"/>
    </source>
</evidence>
<dbReference type="InterPro" id="IPR006047">
    <property type="entry name" value="GH13_cat_dom"/>
</dbReference>
<keyword evidence="9 14" id="KW-0326">Glycosidase</keyword>
<evidence type="ECO:0000313" key="17">
    <source>
        <dbReference type="Proteomes" id="UP001501671"/>
    </source>
</evidence>
<organism evidence="16 17">
    <name type="scientific">Pigmentiphaga soli</name>
    <dbReference type="NCBI Taxonomy" id="1007095"/>
    <lineage>
        <taxon>Bacteria</taxon>
        <taxon>Pseudomonadati</taxon>
        <taxon>Pseudomonadota</taxon>
        <taxon>Betaproteobacteria</taxon>
        <taxon>Burkholderiales</taxon>
        <taxon>Alcaligenaceae</taxon>
        <taxon>Pigmentiphaga</taxon>
    </lineage>
</organism>
<keyword evidence="6" id="KW-0963">Cytoplasm</keyword>
<comment type="catalytic activity">
    <reaction evidence="12 14">
        <text>hydrolysis of (1-&gt;4)-alpha-D-glucosidic linkage in 4-alpha-D-[(1-&gt;4)-alpha-D-glucanosyl]n trehalose to yield trehalose and (1-&gt;4)-alpha-D-glucan.</text>
        <dbReference type="EC" id="3.2.1.141"/>
    </reaction>
</comment>
<evidence type="ECO:0000256" key="12">
    <source>
        <dbReference type="ARBA" id="ARBA00034013"/>
    </source>
</evidence>
<dbReference type="CDD" id="cd11325">
    <property type="entry name" value="AmyAc_GTHase"/>
    <property type="match status" value="1"/>
</dbReference>
<dbReference type="SMART" id="SM00642">
    <property type="entry name" value="Aamy"/>
    <property type="match status" value="1"/>
</dbReference>
<dbReference type="EC" id="3.2.1.141" evidence="4 13"/>
<evidence type="ECO:0000256" key="10">
    <source>
        <dbReference type="ARBA" id="ARBA00032057"/>
    </source>
</evidence>
<dbReference type="Gene3D" id="1.10.10.760">
    <property type="entry name" value="E-set domains of sugar-utilizing enzymes"/>
    <property type="match status" value="1"/>
</dbReference>
<dbReference type="Gene3D" id="2.60.40.10">
    <property type="entry name" value="Immunoglobulins"/>
    <property type="match status" value="1"/>
</dbReference>
<accession>A0ABP8H6U8</accession>
<dbReference type="Pfam" id="PF00128">
    <property type="entry name" value="Alpha-amylase"/>
    <property type="match status" value="1"/>
</dbReference>
<evidence type="ECO:0000256" key="3">
    <source>
        <dbReference type="ARBA" id="ARBA00008061"/>
    </source>
</evidence>
<dbReference type="InterPro" id="IPR017853">
    <property type="entry name" value="GH"/>
</dbReference>
<feature type="domain" description="Glycosyl hydrolase family 13 catalytic" evidence="15">
    <location>
        <begin position="118"/>
        <end position="458"/>
    </location>
</feature>
<dbReference type="Proteomes" id="UP001501671">
    <property type="component" value="Unassembled WGS sequence"/>
</dbReference>
<dbReference type="InterPro" id="IPR022567">
    <property type="entry name" value="DUF3459"/>
</dbReference>
<dbReference type="InterPro" id="IPR013783">
    <property type="entry name" value="Ig-like_fold"/>
</dbReference>
<comment type="similarity">
    <text evidence="3 14">Belongs to the glycosyl hydrolase 13 family.</text>
</comment>
<evidence type="ECO:0000313" key="16">
    <source>
        <dbReference type="EMBL" id="GAA4334942.1"/>
    </source>
</evidence>
<name>A0ABP8H6U8_9BURK</name>
<dbReference type="PIRSF" id="PIRSF006337">
    <property type="entry name" value="Trehalose_TreZ"/>
    <property type="match status" value="1"/>
</dbReference>
<evidence type="ECO:0000256" key="9">
    <source>
        <dbReference type="ARBA" id="ARBA00023295"/>
    </source>
</evidence>
<dbReference type="CDD" id="cd02853">
    <property type="entry name" value="E_set_MTHase_like_N"/>
    <property type="match status" value="1"/>
</dbReference>
<dbReference type="PANTHER" id="PTHR43651:SF11">
    <property type="entry name" value="MALTO-OLIGOSYLTREHALOSE TREHALOHYDROLASE"/>
    <property type="match status" value="1"/>
</dbReference>
<evidence type="ECO:0000259" key="15">
    <source>
        <dbReference type="SMART" id="SM00642"/>
    </source>
</evidence>
<sequence length="637" mass="68757">MNAISNDASWNDFGATLLGPASTRFRLWAPGVDAASLEYEGAAGFAELPMQPTGGGWYETVAPCGAGTRYRYRVAGLTVPDPASRMQDGDVHDASVVADPGAYRWRCAGWRGRPWHETVLYEAHAGAFGGFAGLAAQLPRLAALGFTAIELMPIADFPGPRNWGYDGVLPYAPDRAYGTPDELKALIDRAHELGLMMFLDVVYNHFGPEGNYLHAYAPAFFRDDVRTPWGPAIDFRRPEVRRFFTGNALYWLDEFRFDGLRLDAVHAIADPGWLDEMAAEVRRAFGGGRHAHLVLEHDGNRAGHLERDFDAQWNDDGHHVLHHMVSGEADGYYGDYADAPGRHLARFLAEGFVYQGEPSPYRGGRPRGEPSAQLPPTAFVLFLQNHDQIGNRAFGERLLTLALRNGRVGALRAAVAVLLLSPQIPLVFMGDEFGAQAPFLYFTSHPPELAAAVREGRRQEFAHFPAFADEQARAAIPDPNAPSTFLASVPDWPAPAAGLPAQPDPVPWPAPAGENPVPIGAMEAGGARVRLPDDEDWTAYYHGLLDLRRSAIIPRLRGARSLGAQVLGPQAAVARWRLDDGAILALYVNFAADAVPLGGALPAGEPLFESAGGAAAALAQGDVAGAAAVFRTEQEAA</sequence>
<dbReference type="InterPro" id="IPR044901">
    <property type="entry name" value="Trehalose_TreZ_E-set_sf"/>
</dbReference>
<dbReference type="InterPro" id="IPR014756">
    <property type="entry name" value="Ig_E-set"/>
</dbReference>
<comment type="caution">
    <text evidence="16">The sequence shown here is derived from an EMBL/GenBank/DDBJ whole genome shotgun (WGS) entry which is preliminary data.</text>
</comment>
<reference evidence="17" key="1">
    <citation type="journal article" date="2019" name="Int. J. Syst. Evol. Microbiol.">
        <title>The Global Catalogue of Microorganisms (GCM) 10K type strain sequencing project: providing services to taxonomists for standard genome sequencing and annotation.</title>
        <authorList>
            <consortium name="The Broad Institute Genomics Platform"/>
            <consortium name="The Broad Institute Genome Sequencing Center for Infectious Disease"/>
            <person name="Wu L."/>
            <person name="Ma J."/>
        </authorList>
    </citation>
    <scope>NUCLEOTIDE SEQUENCE [LARGE SCALE GENOMIC DNA]</scope>
    <source>
        <strain evidence="17">JCM 17666</strain>
    </source>
</reference>
<evidence type="ECO:0000256" key="13">
    <source>
        <dbReference type="NCBIfam" id="TIGR02402"/>
    </source>
</evidence>
<keyword evidence="7 14" id="KW-0378">Hydrolase</keyword>
<dbReference type="InterPro" id="IPR012768">
    <property type="entry name" value="Trehalose_TreZ"/>
</dbReference>
<dbReference type="SUPFAM" id="SSF81296">
    <property type="entry name" value="E set domains"/>
    <property type="match status" value="1"/>
</dbReference>
<dbReference type="SUPFAM" id="SSF51445">
    <property type="entry name" value="(Trans)glycosidases"/>
    <property type="match status" value="1"/>
</dbReference>
<evidence type="ECO:0000256" key="14">
    <source>
        <dbReference type="PIRNR" id="PIRNR006337"/>
    </source>
</evidence>
<keyword evidence="8" id="KW-0119">Carbohydrate metabolism</keyword>
<dbReference type="Gene3D" id="3.20.20.80">
    <property type="entry name" value="Glycosidases"/>
    <property type="match status" value="1"/>
</dbReference>
<dbReference type="Pfam" id="PF11941">
    <property type="entry name" value="DUF3459"/>
    <property type="match status" value="1"/>
</dbReference>
<evidence type="ECO:0000256" key="2">
    <source>
        <dbReference type="ARBA" id="ARBA00005199"/>
    </source>
</evidence>
<evidence type="ECO:0000256" key="1">
    <source>
        <dbReference type="ARBA" id="ARBA00004496"/>
    </source>
</evidence>
<proteinExistence type="inferred from homology"/>
<keyword evidence="17" id="KW-1185">Reference proteome</keyword>
<evidence type="ECO:0000256" key="5">
    <source>
        <dbReference type="ARBA" id="ARBA00015938"/>
    </source>
</evidence>
<dbReference type="PANTHER" id="PTHR43651">
    <property type="entry name" value="1,4-ALPHA-GLUCAN-BRANCHING ENZYME"/>
    <property type="match status" value="1"/>
</dbReference>
<evidence type="ECO:0000256" key="8">
    <source>
        <dbReference type="ARBA" id="ARBA00023277"/>
    </source>
</evidence>